<proteinExistence type="predicted"/>
<dbReference type="EnsemblPlants" id="Pp3c2_21930V3.1">
    <property type="protein sequence ID" value="Pp3c2_21930V3.1"/>
    <property type="gene ID" value="Pp3c2_21930"/>
</dbReference>
<dbReference type="InParanoid" id="A0A2K1L2L5"/>
<dbReference type="Gramene" id="Pp3c2_21930V3.1">
    <property type="protein sequence ID" value="Pp3c2_21930V3.1"/>
    <property type="gene ID" value="Pp3c2_21930"/>
</dbReference>
<sequence length="118" mass="12937">MASQSTVKDISIVSVEIQHVKLLEGCSSRGTLQTGKETSYPPFLVVTHQSSAGYRVLNRMDLDPGCGVDDLLNNTAPCKRVTAMTVMTKISDHSRFRGVTNFCRTQLDICYPLVQEAG</sequence>
<name>A0A2K1L2L5_PHYPA</name>
<reference evidence="1 3" key="1">
    <citation type="journal article" date="2008" name="Science">
        <title>The Physcomitrella genome reveals evolutionary insights into the conquest of land by plants.</title>
        <authorList>
            <person name="Rensing S."/>
            <person name="Lang D."/>
            <person name="Zimmer A."/>
            <person name="Terry A."/>
            <person name="Salamov A."/>
            <person name="Shapiro H."/>
            <person name="Nishiyama T."/>
            <person name="Perroud P.-F."/>
            <person name="Lindquist E."/>
            <person name="Kamisugi Y."/>
            <person name="Tanahashi T."/>
            <person name="Sakakibara K."/>
            <person name="Fujita T."/>
            <person name="Oishi K."/>
            <person name="Shin-I T."/>
            <person name="Kuroki Y."/>
            <person name="Toyoda A."/>
            <person name="Suzuki Y."/>
            <person name="Hashimoto A."/>
            <person name="Yamaguchi K."/>
            <person name="Sugano A."/>
            <person name="Kohara Y."/>
            <person name="Fujiyama A."/>
            <person name="Anterola A."/>
            <person name="Aoki S."/>
            <person name="Ashton N."/>
            <person name="Barbazuk W.B."/>
            <person name="Barker E."/>
            <person name="Bennetzen J."/>
            <person name="Bezanilla M."/>
            <person name="Blankenship R."/>
            <person name="Cho S.H."/>
            <person name="Dutcher S."/>
            <person name="Estelle M."/>
            <person name="Fawcett J.A."/>
            <person name="Gundlach H."/>
            <person name="Hanada K."/>
            <person name="Heyl A."/>
            <person name="Hicks K.A."/>
            <person name="Hugh J."/>
            <person name="Lohr M."/>
            <person name="Mayer K."/>
            <person name="Melkozernov A."/>
            <person name="Murata T."/>
            <person name="Nelson D."/>
            <person name="Pils B."/>
            <person name="Prigge M."/>
            <person name="Reiss B."/>
            <person name="Renner T."/>
            <person name="Rombauts S."/>
            <person name="Rushton P."/>
            <person name="Sanderfoot A."/>
            <person name="Schween G."/>
            <person name="Shiu S.-H."/>
            <person name="Stueber K."/>
            <person name="Theodoulou F.L."/>
            <person name="Tu H."/>
            <person name="Van de Peer Y."/>
            <person name="Verrier P.J."/>
            <person name="Waters E."/>
            <person name="Wood A."/>
            <person name="Yang L."/>
            <person name="Cove D."/>
            <person name="Cuming A."/>
            <person name="Hasebe M."/>
            <person name="Lucas S."/>
            <person name="Mishler D.B."/>
            <person name="Reski R."/>
            <person name="Grigoriev I."/>
            <person name="Quatrano R.S."/>
            <person name="Boore J.L."/>
        </authorList>
    </citation>
    <scope>NUCLEOTIDE SEQUENCE [LARGE SCALE GENOMIC DNA]</scope>
    <source>
        <strain evidence="2 3">cv. Gransden 2004</strain>
    </source>
</reference>
<keyword evidence="3" id="KW-1185">Reference proteome</keyword>
<accession>A0A2K1L2L5</accession>
<organism evidence="1">
    <name type="scientific">Physcomitrium patens</name>
    <name type="common">Spreading-leaved earth moss</name>
    <name type="synonym">Physcomitrella patens</name>
    <dbReference type="NCBI Taxonomy" id="3218"/>
    <lineage>
        <taxon>Eukaryota</taxon>
        <taxon>Viridiplantae</taxon>
        <taxon>Streptophyta</taxon>
        <taxon>Embryophyta</taxon>
        <taxon>Bryophyta</taxon>
        <taxon>Bryophytina</taxon>
        <taxon>Bryopsida</taxon>
        <taxon>Funariidae</taxon>
        <taxon>Funariales</taxon>
        <taxon>Funariaceae</taxon>
        <taxon>Physcomitrium</taxon>
    </lineage>
</organism>
<evidence type="ECO:0000313" key="3">
    <source>
        <dbReference type="Proteomes" id="UP000006727"/>
    </source>
</evidence>
<evidence type="ECO:0000313" key="1">
    <source>
        <dbReference type="EMBL" id="PNR60265.1"/>
    </source>
</evidence>
<gene>
    <name evidence="1" type="ORF">PHYPA_003058</name>
</gene>
<evidence type="ECO:0000313" key="2">
    <source>
        <dbReference type="EnsemblPlants" id="Pp3c2_21930V3.1"/>
    </source>
</evidence>
<dbReference type="Proteomes" id="UP000006727">
    <property type="component" value="Chromosome 2"/>
</dbReference>
<dbReference type="EMBL" id="ABEU02000002">
    <property type="protein sequence ID" value="PNR60265.1"/>
    <property type="molecule type" value="Genomic_DNA"/>
</dbReference>
<protein>
    <submittedName>
        <fullName evidence="1 2">Uncharacterized protein</fullName>
    </submittedName>
</protein>
<reference evidence="2" key="3">
    <citation type="submission" date="2020-12" db="UniProtKB">
        <authorList>
            <consortium name="EnsemblPlants"/>
        </authorList>
    </citation>
    <scope>IDENTIFICATION</scope>
</reference>
<dbReference type="AlphaFoldDB" id="A0A2K1L2L5"/>
<reference evidence="1 3" key="2">
    <citation type="journal article" date="2018" name="Plant J.">
        <title>The Physcomitrella patens chromosome-scale assembly reveals moss genome structure and evolution.</title>
        <authorList>
            <person name="Lang D."/>
            <person name="Ullrich K.K."/>
            <person name="Murat F."/>
            <person name="Fuchs J."/>
            <person name="Jenkins J."/>
            <person name="Haas F.B."/>
            <person name="Piednoel M."/>
            <person name="Gundlach H."/>
            <person name="Van Bel M."/>
            <person name="Meyberg R."/>
            <person name="Vives C."/>
            <person name="Morata J."/>
            <person name="Symeonidi A."/>
            <person name="Hiss M."/>
            <person name="Muchero W."/>
            <person name="Kamisugi Y."/>
            <person name="Saleh O."/>
            <person name="Blanc G."/>
            <person name="Decker E.L."/>
            <person name="van Gessel N."/>
            <person name="Grimwood J."/>
            <person name="Hayes R.D."/>
            <person name="Graham S.W."/>
            <person name="Gunter L.E."/>
            <person name="McDaniel S.F."/>
            <person name="Hoernstein S.N.W."/>
            <person name="Larsson A."/>
            <person name="Li F.W."/>
            <person name="Perroud P.F."/>
            <person name="Phillips J."/>
            <person name="Ranjan P."/>
            <person name="Rokshar D.S."/>
            <person name="Rothfels C.J."/>
            <person name="Schneider L."/>
            <person name="Shu S."/>
            <person name="Stevenson D.W."/>
            <person name="Thummler F."/>
            <person name="Tillich M."/>
            <person name="Villarreal Aguilar J.C."/>
            <person name="Widiez T."/>
            <person name="Wong G.K."/>
            <person name="Wymore A."/>
            <person name="Zhang Y."/>
            <person name="Zimmer A.D."/>
            <person name="Quatrano R.S."/>
            <person name="Mayer K.F.X."/>
            <person name="Goodstein D."/>
            <person name="Casacuberta J.M."/>
            <person name="Vandepoele K."/>
            <person name="Reski R."/>
            <person name="Cuming A.C."/>
            <person name="Tuskan G.A."/>
            <person name="Maumus F."/>
            <person name="Salse J."/>
            <person name="Schmutz J."/>
            <person name="Rensing S.A."/>
        </authorList>
    </citation>
    <scope>NUCLEOTIDE SEQUENCE [LARGE SCALE GENOMIC DNA]</scope>
    <source>
        <strain evidence="2 3">cv. Gransden 2004</strain>
    </source>
</reference>
<dbReference type="PaxDb" id="3218-PP1S125_49V6.1"/>